<dbReference type="Pfam" id="PF00899">
    <property type="entry name" value="ThiF"/>
    <property type="match status" value="1"/>
</dbReference>
<dbReference type="GO" id="GO:0008173">
    <property type="term" value="F:RNA methyltransferase activity"/>
    <property type="evidence" value="ECO:0007669"/>
    <property type="project" value="InterPro"/>
</dbReference>
<proteinExistence type="inferred from homology"/>
<dbReference type="InterPro" id="IPR029063">
    <property type="entry name" value="SAM-dependent_MTases_sf"/>
</dbReference>
<reference evidence="4" key="1">
    <citation type="submission" date="2021-02" db="EMBL/GenBank/DDBJ databases">
        <authorList>
            <person name="Dougan E. K."/>
            <person name="Rhodes N."/>
            <person name="Thang M."/>
            <person name="Chan C."/>
        </authorList>
    </citation>
    <scope>NUCLEOTIDE SEQUENCE</scope>
</reference>
<dbReference type="PROSITE" id="PS51686">
    <property type="entry name" value="SAM_MT_RSMB_NOP"/>
    <property type="match status" value="1"/>
</dbReference>
<keyword evidence="5" id="KW-1185">Reference proteome</keyword>
<dbReference type="InterPro" id="IPR057285">
    <property type="entry name" value="Pre-PUA_NSUN2"/>
</dbReference>
<sequence length="1123" mass="122699">MVYSPWANPTACGPGAYNHRNGQRVDRRAPAPVRVGWDGHPVSTCSLSPVENEAVVAEILRTGCVVLVEARDMLAPLKTAQGLRRWKVAHPSKRQIFSSHAEAQAAGAKLRPGVFAPAEDAPESRQLPRCIRILPHHNDTGGFFIAVFEKTAELPERHKSSEKAEPEKDRALGGLARQSNGRLHPDNDLPGYDSDVDSDGEEAERQKQLKKLEEAVESGRSEQERQKAEARRERARKSGSLSREIVRYERLAESPEQAASLRSFYGLHDNFPEELFFSRRHLELDAKGELVQTHWGEGSQLIFLARAAARLLLLGTAAGAKRKLRVIAGGLRVFEKDRFDVPDKATQFRFAQEAVEPMLPYVGRRVVVLEELSDTRRLLGALRNAPLAALAGGPALAPLSPGGCILLLRTAHGDLLAISALRTQKAVNLFVNDQAMPHMCEVAGCMGSQEDDLSEFLALERTCDFRESLTDFEALLPAPDIGFWQELSRRKLDVWRLDSSNVPLTAYFEASQAAGVPAKCYLQKDAFEEPHLPSGGVAVSGELKNFNTEEEFRGFLGNAEARASCLAEAVAKIRGDIESGAAIDEPARLRRLLLCTFADLKKYHYSYLLSVPALRLSSPWAWQPAGRTEAVLDRKEVAQLARSLREDPSHSGVRLLVRSEASAAPTWSVHPLSELPRLKALTAEALVVAFADPASGEAPGWPLQNLLMLLAFHRPGKYRILSFRDPQLAAGSEGYGGAAPLRSRLFDVDVPKVPAVPAESRPGWSKIATTDLTRFLDSKTVAANAVDLNVKLMQWRVLPSLQPERMKDLRVLLLGAGTLGCGVARALMGWGCRRMTFVDAGKVSFSNPVRQSLFTHRDAAEGRKKATAAREAVEAILPDAEVADVVLDIPMPGHPHQAAEGLRSNLAKLQELIDAHDVVCMLTDSRESRWVPSLLVGAAQKEKDSPPLGLTVALGFDSFLVSRQTYKDSVAACYFCNDVTAPADSLAFRTLDQQCTVTRPGISGLASSVAVELLAALTQHEEGFAAPCCTGTESLTRSPLGGVPHQVRGYAAEYTLSPVETEPFSRCICCSPQVLQRYADEGVAFLEKVIADSSILEEISGLAEMKAGLREHEVEAFDDFDEL</sequence>
<dbReference type="GO" id="GO:0008641">
    <property type="term" value="F:ubiquitin-like modifier activating enzyme activity"/>
    <property type="evidence" value="ECO:0007669"/>
    <property type="project" value="InterPro"/>
</dbReference>
<evidence type="ECO:0000259" key="3">
    <source>
        <dbReference type="PROSITE" id="PS51686"/>
    </source>
</evidence>
<name>A0A812V2J0_9DINO</name>
<dbReference type="InterPro" id="IPR023267">
    <property type="entry name" value="RCMT"/>
</dbReference>
<feature type="compositionally biased region" description="Basic and acidic residues" evidence="2">
    <location>
        <begin position="155"/>
        <end position="171"/>
    </location>
</feature>
<dbReference type="Gene3D" id="3.40.140.70">
    <property type="entry name" value="Ubiquitin-like modifier-activating enzyme ATG7 N-terminal domain"/>
    <property type="match status" value="1"/>
</dbReference>
<comment type="caution">
    <text evidence="1">Lacks conserved residue(s) required for the propagation of feature annotation.</text>
</comment>
<keyword evidence="1" id="KW-0489">Methyltransferase</keyword>
<dbReference type="Proteomes" id="UP000604046">
    <property type="component" value="Unassembled WGS sequence"/>
</dbReference>
<dbReference type="Gene3D" id="3.40.50.720">
    <property type="entry name" value="NAD(P)-binding Rossmann-like Domain"/>
    <property type="match status" value="1"/>
</dbReference>
<dbReference type="PANTHER" id="PTHR22808:SF1">
    <property type="entry name" value="RNA CYTOSINE-C(5)-METHYLTRANSFERASE NSUN2-RELATED"/>
    <property type="match status" value="1"/>
</dbReference>
<dbReference type="SUPFAM" id="SSF53335">
    <property type="entry name" value="S-adenosyl-L-methionine-dependent methyltransferases"/>
    <property type="match status" value="1"/>
</dbReference>
<dbReference type="SUPFAM" id="SSF69572">
    <property type="entry name" value="Activating enzymes of the ubiquitin-like proteins"/>
    <property type="match status" value="1"/>
</dbReference>
<dbReference type="Gene3D" id="3.40.140.100">
    <property type="entry name" value="Ubiquitin-like modifier-activating enzyme ATG7 C-terminal domain"/>
    <property type="match status" value="1"/>
</dbReference>
<comment type="caution">
    <text evidence="4">The sequence shown here is derived from an EMBL/GenBank/DDBJ whole genome shotgun (WGS) entry which is preliminary data.</text>
</comment>
<evidence type="ECO:0000313" key="5">
    <source>
        <dbReference type="Proteomes" id="UP000604046"/>
    </source>
</evidence>
<keyword evidence="1" id="KW-0694">RNA-binding</keyword>
<protein>
    <submittedName>
        <fullName evidence="4">Atg7 protein</fullName>
    </submittedName>
</protein>
<dbReference type="InterPro" id="IPR035985">
    <property type="entry name" value="Ubiquitin-activating_enz"/>
</dbReference>
<dbReference type="Pfam" id="PF25376">
    <property type="entry name" value="Pre-PUA_NSUN2"/>
    <property type="match status" value="1"/>
</dbReference>
<dbReference type="Pfam" id="PF16420">
    <property type="entry name" value="ATG7_N"/>
    <property type="match status" value="1"/>
</dbReference>
<dbReference type="AlphaFoldDB" id="A0A812V2J0"/>
<keyword evidence="1" id="KW-0949">S-adenosyl-L-methionine</keyword>
<comment type="similarity">
    <text evidence="1">Belongs to the class I-like SAM-binding methyltransferase superfamily. RsmB/NOP family.</text>
</comment>
<dbReference type="OrthoDB" id="338614at2759"/>
<feature type="compositionally biased region" description="Basic and acidic residues" evidence="2">
    <location>
        <begin position="203"/>
        <end position="232"/>
    </location>
</feature>
<feature type="active site" description="Nucleophile" evidence="1">
    <location>
        <position position="45"/>
    </location>
</feature>
<dbReference type="InterPro" id="IPR042523">
    <property type="entry name" value="Atg7_N_2"/>
</dbReference>
<feature type="region of interest" description="Disordered" evidence="2">
    <location>
        <begin position="155"/>
        <end position="236"/>
    </location>
</feature>
<evidence type="ECO:0000256" key="1">
    <source>
        <dbReference type="PROSITE-ProRule" id="PRU01023"/>
    </source>
</evidence>
<dbReference type="InterPro" id="IPR032197">
    <property type="entry name" value="Atg7_N"/>
</dbReference>
<feature type="domain" description="SAM-dependent MTase RsmB/NOP-type" evidence="3">
    <location>
        <begin position="1"/>
        <end position="151"/>
    </location>
</feature>
<dbReference type="InterPro" id="IPR042522">
    <property type="entry name" value="Atg7_N_1"/>
</dbReference>
<gene>
    <name evidence="4" type="primary">Atg7</name>
    <name evidence="4" type="ORF">SNAT2548_LOCUS34908</name>
</gene>
<keyword evidence="1" id="KW-0808">Transferase</keyword>
<dbReference type="EMBL" id="CAJNDS010002836">
    <property type="protein sequence ID" value="CAE7613998.1"/>
    <property type="molecule type" value="Genomic_DNA"/>
</dbReference>
<evidence type="ECO:0000256" key="2">
    <source>
        <dbReference type="SAM" id="MobiDB-lite"/>
    </source>
</evidence>
<dbReference type="PANTHER" id="PTHR22808">
    <property type="entry name" value="NCL1 YEAST -RELATED NOL1/NOP2/FMU SUN DOMAIN-CONTAINING"/>
    <property type="match status" value="1"/>
</dbReference>
<accession>A0A812V2J0</accession>
<organism evidence="4 5">
    <name type="scientific">Symbiodinium natans</name>
    <dbReference type="NCBI Taxonomy" id="878477"/>
    <lineage>
        <taxon>Eukaryota</taxon>
        <taxon>Sar</taxon>
        <taxon>Alveolata</taxon>
        <taxon>Dinophyceae</taxon>
        <taxon>Suessiales</taxon>
        <taxon>Symbiodiniaceae</taxon>
        <taxon>Symbiodinium</taxon>
    </lineage>
</organism>
<dbReference type="Gene3D" id="3.40.50.150">
    <property type="entry name" value="Vaccinia Virus protein VP39"/>
    <property type="match status" value="1"/>
</dbReference>
<dbReference type="InterPro" id="IPR001678">
    <property type="entry name" value="MeTrfase_RsmB-F_NOP2_dom"/>
</dbReference>
<dbReference type="GO" id="GO:0003723">
    <property type="term" value="F:RNA binding"/>
    <property type="evidence" value="ECO:0007669"/>
    <property type="project" value="UniProtKB-UniRule"/>
</dbReference>
<dbReference type="InterPro" id="IPR000594">
    <property type="entry name" value="ThiF_NAD_FAD-bd"/>
</dbReference>
<evidence type="ECO:0000313" key="4">
    <source>
        <dbReference type="EMBL" id="CAE7613998.1"/>
    </source>
</evidence>
<dbReference type="GO" id="GO:0001510">
    <property type="term" value="P:RNA methylation"/>
    <property type="evidence" value="ECO:0007669"/>
    <property type="project" value="InterPro"/>
</dbReference>